<evidence type="ECO:0000256" key="3">
    <source>
        <dbReference type="PROSITE-ProRule" id="PRU00479"/>
    </source>
</evidence>
<dbReference type="SUPFAM" id="SSF55797">
    <property type="entry name" value="PR-1-like"/>
    <property type="match status" value="1"/>
</dbReference>
<dbReference type="AlphaFoldDB" id="A0A814HDR3"/>
<evidence type="ECO:0000256" key="2">
    <source>
        <dbReference type="ARBA" id="ARBA00023157"/>
    </source>
</evidence>
<dbReference type="SMART" id="SM00059">
    <property type="entry name" value="FN2"/>
    <property type="match status" value="1"/>
</dbReference>
<keyword evidence="2 3" id="KW-1015">Disulfide bond</keyword>
<dbReference type="PANTHER" id="PTHR10334">
    <property type="entry name" value="CYSTEINE-RICH SECRETORY PROTEIN-RELATED"/>
    <property type="match status" value="1"/>
</dbReference>
<sequence>MDRWYYTINLLIYLFCSSVYALNDWSKFTARDIYPNVDKTNCVFPFTYRDTPYKDCTTDGDNGDMPWCALKPDYQGLFTYCYDFWNSTLTCLPKFSINGKEFDKCDYLSKGALYKQCKTNHTKFIYRNCIEEYVKKSGKPLVHPNTCDPAYKNLSSVHTMCMGPSDFAIQIKINETEKQELLDKHNEFRAFVPSRYMFRLYWDDELAKLAQAHANLCAFDHDLAVNRLSPKFKWKNGQNMVMSTDIRSSLASLLDTMLREERTNYKYAEGCYKIPGSCLHYTQAMLSNMTRVGCAHTHCLFPHRVERHLTCNYIHSQYTNNYKTPYVPSGTPAIDCLKKYNEKLCDCGDKICKYDVGEYLEPSTCNCKKQVHKRSINEKDLKDGTLQNDELFIAAPNGFNIDLHEAKKRSFKEISQNKLDNKHSGKNSNVNQEEQNEVVHNIHAIENTLPHQ</sequence>
<evidence type="ECO:0000313" key="10">
    <source>
        <dbReference type="EMBL" id="CAF3585819.1"/>
    </source>
</evidence>
<dbReference type="Proteomes" id="UP000663874">
    <property type="component" value="Unassembled WGS sequence"/>
</dbReference>
<dbReference type="InterPro" id="IPR014044">
    <property type="entry name" value="CAP_dom"/>
</dbReference>
<dbReference type="InterPro" id="IPR013806">
    <property type="entry name" value="Kringle-like"/>
</dbReference>
<reference evidence="9" key="1">
    <citation type="submission" date="2021-02" db="EMBL/GenBank/DDBJ databases">
        <authorList>
            <person name="Nowell W R."/>
        </authorList>
    </citation>
    <scope>NUCLEOTIDE SEQUENCE</scope>
</reference>
<evidence type="ECO:0000313" key="7">
    <source>
        <dbReference type="EMBL" id="CAF0979052.1"/>
    </source>
</evidence>
<proteinExistence type="predicted"/>
<accession>A0A814HDR3</accession>
<feature type="region of interest" description="Disordered" evidence="4">
    <location>
        <begin position="416"/>
        <end position="436"/>
    </location>
</feature>
<dbReference type="EMBL" id="CAJOBD010000385">
    <property type="protein sequence ID" value="CAF3658818.1"/>
    <property type="molecule type" value="Genomic_DNA"/>
</dbReference>
<gene>
    <name evidence="10" type="ORF">FNK824_LOCUS2667</name>
    <name evidence="11" type="ORF">JBS370_LOCUS6785</name>
    <name evidence="7" type="ORF">RFH988_LOCUS13045</name>
    <name evidence="9" type="ORF">SEV965_LOCUS11163</name>
    <name evidence="8" type="ORF">ZHD862_LOCUS12742</name>
</gene>
<keyword evidence="5" id="KW-1133">Transmembrane helix</keyword>
<organism evidence="9 12">
    <name type="scientific">Rotaria sordida</name>
    <dbReference type="NCBI Taxonomy" id="392033"/>
    <lineage>
        <taxon>Eukaryota</taxon>
        <taxon>Metazoa</taxon>
        <taxon>Spiralia</taxon>
        <taxon>Gnathifera</taxon>
        <taxon>Rotifera</taxon>
        <taxon>Eurotatoria</taxon>
        <taxon>Bdelloidea</taxon>
        <taxon>Philodinida</taxon>
        <taxon>Philodinidae</taxon>
        <taxon>Rotaria</taxon>
    </lineage>
</organism>
<evidence type="ECO:0000256" key="1">
    <source>
        <dbReference type="ARBA" id="ARBA00022737"/>
    </source>
</evidence>
<dbReference type="SUPFAM" id="SSF57440">
    <property type="entry name" value="Kringle-like"/>
    <property type="match status" value="1"/>
</dbReference>
<feature type="transmembrane region" description="Helical" evidence="5">
    <location>
        <begin position="6"/>
        <end position="23"/>
    </location>
</feature>
<dbReference type="SMART" id="SM00198">
    <property type="entry name" value="SCP"/>
    <property type="match status" value="1"/>
</dbReference>
<evidence type="ECO:0000313" key="12">
    <source>
        <dbReference type="Proteomes" id="UP000663889"/>
    </source>
</evidence>
<dbReference type="EMBL" id="CAJNOU010000475">
    <property type="protein sequence ID" value="CAF1008428.1"/>
    <property type="molecule type" value="Genomic_DNA"/>
</dbReference>
<dbReference type="Gene3D" id="2.10.10.10">
    <property type="entry name" value="Fibronectin, type II, collagen-binding"/>
    <property type="match status" value="1"/>
</dbReference>
<evidence type="ECO:0000313" key="11">
    <source>
        <dbReference type="EMBL" id="CAF3658818.1"/>
    </source>
</evidence>
<keyword evidence="1" id="KW-0677">Repeat</keyword>
<dbReference type="EMBL" id="CAJOBE010000165">
    <property type="protein sequence ID" value="CAF3585819.1"/>
    <property type="molecule type" value="Genomic_DNA"/>
</dbReference>
<feature type="domain" description="Fibronectin type-II" evidence="6">
    <location>
        <begin position="37"/>
        <end position="83"/>
    </location>
</feature>
<dbReference type="InterPro" id="IPR000562">
    <property type="entry name" value="FN_type2_dom"/>
</dbReference>
<dbReference type="EMBL" id="CAJNOT010000508">
    <property type="protein sequence ID" value="CAF1005219.1"/>
    <property type="molecule type" value="Genomic_DNA"/>
</dbReference>
<dbReference type="OrthoDB" id="10043185at2759"/>
<evidence type="ECO:0000259" key="6">
    <source>
        <dbReference type="PROSITE" id="PS51092"/>
    </source>
</evidence>
<evidence type="ECO:0000256" key="4">
    <source>
        <dbReference type="SAM" id="MobiDB-lite"/>
    </source>
</evidence>
<evidence type="ECO:0000313" key="9">
    <source>
        <dbReference type="EMBL" id="CAF1008428.1"/>
    </source>
</evidence>
<dbReference type="InterPro" id="IPR035940">
    <property type="entry name" value="CAP_sf"/>
</dbReference>
<dbReference type="Proteomes" id="UP000663882">
    <property type="component" value="Unassembled WGS sequence"/>
</dbReference>
<dbReference type="InterPro" id="IPR001283">
    <property type="entry name" value="CRISP-related"/>
</dbReference>
<dbReference type="CDD" id="cd00062">
    <property type="entry name" value="FN2"/>
    <property type="match status" value="1"/>
</dbReference>
<comment type="caution">
    <text evidence="9">The sequence shown here is derived from an EMBL/GenBank/DDBJ whole genome shotgun (WGS) entry which is preliminary data.</text>
</comment>
<dbReference type="Pfam" id="PF00040">
    <property type="entry name" value="fn2"/>
    <property type="match status" value="1"/>
</dbReference>
<dbReference type="Pfam" id="PF00188">
    <property type="entry name" value="CAP"/>
    <property type="match status" value="1"/>
</dbReference>
<dbReference type="PROSITE" id="PS51092">
    <property type="entry name" value="FN2_2"/>
    <property type="match status" value="1"/>
</dbReference>
<name>A0A814HDR3_9BILA</name>
<feature type="disulfide bond" evidence="3">
    <location>
        <begin position="42"/>
        <end position="68"/>
    </location>
</feature>
<dbReference type="Proteomes" id="UP000663864">
    <property type="component" value="Unassembled WGS sequence"/>
</dbReference>
<comment type="caution">
    <text evidence="3">Lacks conserved residue(s) required for the propagation of feature annotation.</text>
</comment>
<dbReference type="Proteomes" id="UP000663836">
    <property type="component" value="Unassembled WGS sequence"/>
</dbReference>
<evidence type="ECO:0000256" key="5">
    <source>
        <dbReference type="SAM" id="Phobius"/>
    </source>
</evidence>
<evidence type="ECO:0000313" key="8">
    <source>
        <dbReference type="EMBL" id="CAF1005219.1"/>
    </source>
</evidence>
<dbReference type="Gene3D" id="3.40.33.10">
    <property type="entry name" value="CAP"/>
    <property type="match status" value="1"/>
</dbReference>
<dbReference type="Proteomes" id="UP000663889">
    <property type="component" value="Unassembled WGS sequence"/>
</dbReference>
<keyword evidence="5" id="KW-0812">Transmembrane</keyword>
<dbReference type="InterPro" id="IPR036943">
    <property type="entry name" value="FN_type2_sf"/>
</dbReference>
<keyword evidence="5" id="KW-0472">Membrane</keyword>
<dbReference type="EMBL" id="CAJNOO010000562">
    <property type="protein sequence ID" value="CAF0979052.1"/>
    <property type="molecule type" value="Genomic_DNA"/>
</dbReference>
<dbReference type="CDD" id="cd05380">
    <property type="entry name" value="CAP_euk"/>
    <property type="match status" value="1"/>
</dbReference>
<protein>
    <recommendedName>
        <fullName evidence="6">Fibronectin type-II domain-containing protein</fullName>
    </recommendedName>
</protein>